<dbReference type="GO" id="GO:0045892">
    <property type="term" value="P:negative regulation of DNA-templated transcription"/>
    <property type="evidence" value="ECO:0007669"/>
    <property type="project" value="TreeGrafter"/>
</dbReference>
<dbReference type="InterPro" id="IPR036388">
    <property type="entry name" value="WH-like_DNA-bd_sf"/>
</dbReference>
<keyword evidence="3" id="KW-0804">Transcription</keyword>
<dbReference type="GO" id="GO:0003700">
    <property type="term" value="F:DNA-binding transcription factor activity"/>
    <property type="evidence" value="ECO:0007669"/>
    <property type="project" value="TreeGrafter"/>
</dbReference>
<keyword evidence="1" id="KW-0805">Transcription regulation</keyword>
<dbReference type="PANTHER" id="PTHR30136:SF24">
    <property type="entry name" value="HTH-TYPE TRANSCRIPTIONAL REPRESSOR ALLR"/>
    <property type="match status" value="1"/>
</dbReference>
<evidence type="ECO:0000256" key="2">
    <source>
        <dbReference type="ARBA" id="ARBA00023125"/>
    </source>
</evidence>
<name>A0A660DZG3_9LACO</name>
<keyword evidence="2" id="KW-0238">DNA-binding</keyword>
<accession>A0A660DZG3</accession>
<dbReference type="Gene3D" id="1.10.10.10">
    <property type="entry name" value="Winged helix-like DNA-binding domain superfamily/Winged helix DNA-binding domain"/>
    <property type="match status" value="1"/>
</dbReference>
<dbReference type="PROSITE" id="PS51077">
    <property type="entry name" value="HTH_ICLR"/>
    <property type="match status" value="1"/>
</dbReference>
<evidence type="ECO:0000256" key="3">
    <source>
        <dbReference type="ARBA" id="ARBA00023163"/>
    </source>
</evidence>
<dbReference type="Gene3D" id="3.30.450.40">
    <property type="match status" value="1"/>
</dbReference>
<evidence type="ECO:0000259" key="5">
    <source>
        <dbReference type="PROSITE" id="PS51078"/>
    </source>
</evidence>
<proteinExistence type="predicted"/>
<evidence type="ECO:0000313" key="6">
    <source>
        <dbReference type="EMBL" id="VDG28766.1"/>
    </source>
</evidence>
<dbReference type="SUPFAM" id="SSF55781">
    <property type="entry name" value="GAF domain-like"/>
    <property type="match status" value="1"/>
</dbReference>
<dbReference type="SUPFAM" id="SSF46785">
    <property type="entry name" value="Winged helix' DNA-binding domain"/>
    <property type="match status" value="1"/>
</dbReference>
<dbReference type="PANTHER" id="PTHR30136">
    <property type="entry name" value="HELIX-TURN-HELIX TRANSCRIPTIONAL REGULATOR, ICLR FAMILY"/>
    <property type="match status" value="1"/>
</dbReference>
<dbReference type="SMART" id="SM00346">
    <property type="entry name" value="HTH_ICLR"/>
    <property type="match status" value="1"/>
</dbReference>
<organism evidence="6 7">
    <name type="scientific">Lactiplantibacillus mudanjiangensis</name>
    <dbReference type="NCBI Taxonomy" id="1296538"/>
    <lineage>
        <taxon>Bacteria</taxon>
        <taxon>Bacillati</taxon>
        <taxon>Bacillota</taxon>
        <taxon>Bacilli</taxon>
        <taxon>Lactobacillales</taxon>
        <taxon>Lactobacillaceae</taxon>
        <taxon>Lactiplantibacillus</taxon>
    </lineage>
</organism>
<dbReference type="InterPro" id="IPR029016">
    <property type="entry name" value="GAF-like_dom_sf"/>
</dbReference>
<evidence type="ECO:0000313" key="7">
    <source>
        <dbReference type="Proteomes" id="UP000289996"/>
    </source>
</evidence>
<dbReference type="EMBL" id="UYIG01000123">
    <property type="protein sequence ID" value="VDG28766.1"/>
    <property type="molecule type" value="Genomic_DNA"/>
</dbReference>
<dbReference type="AlphaFoldDB" id="A0A660DZG3"/>
<dbReference type="Proteomes" id="UP000289996">
    <property type="component" value="Unassembled WGS sequence"/>
</dbReference>
<dbReference type="GO" id="GO:0003677">
    <property type="term" value="F:DNA binding"/>
    <property type="evidence" value="ECO:0007669"/>
    <property type="project" value="UniProtKB-KW"/>
</dbReference>
<dbReference type="InterPro" id="IPR050707">
    <property type="entry name" value="HTH_MetabolicPath_Reg"/>
</dbReference>
<dbReference type="Pfam" id="PF09339">
    <property type="entry name" value="HTH_IclR"/>
    <property type="match status" value="1"/>
</dbReference>
<dbReference type="RefSeq" id="WP_165450051.1">
    <property type="nucleotide sequence ID" value="NZ_UYIG01000123.1"/>
</dbReference>
<evidence type="ECO:0000259" key="4">
    <source>
        <dbReference type="PROSITE" id="PS51077"/>
    </source>
</evidence>
<dbReference type="InterPro" id="IPR005471">
    <property type="entry name" value="Tscrpt_reg_IclR_N"/>
</dbReference>
<keyword evidence="7" id="KW-1185">Reference proteome</keyword>
<gene>
    <name evidence="6" type="ORF">MUDAN_MDHGFNIF_03172</name>
</gene>
<sequence>MSQYLSGTLAKAFKILTYLDQQPTATLTTIATALNYNKTTAFRLLASLVELGYVTKQAQTYALSTRQQALIQFNNPRLNWVATPIMRQITQPYQVSAYIGILTGPDVVITQVVDYQGDLAKYAKIGSAAPINESALGKCIAAYLTTAQQQALSHQLNSAATKYTLTDQVGFLQNLKIIHDQGYALDDEESSFGIRCLAVPIIKDDQVIAALGVAGSLDRMQRRNLKRLAQVLTQCSQTIALQF</sequence>
<dbReference type="Pfam" id="PF01614">
    <property type="entry name" value="IclR_C"/>
    <property type="match status" value="1"/>
</dbReference>
<feature type="domain" description="HTH iclR-type" evidence="4">
    <location>
        <begin position="6"/>
        <end position="65"/>
    </location>
</feature>
<dbReference type="InterPro" id="IPR036390">
    <property type="entry name" value="WH_DNA-bd_sf"/>
</dbReference>
<reference evidence="6 7" key="1">
    <citation type="submission" date="2018-11" db="EMBL/GenBank/DDBJ databases">
        <authorList>
            <person name="Wuyts S."/>
        </authorList>
    </citation>
    <scope>NUCLEOTIDE SEQUENCE [LARGE SCALE GENOMIC DNA]</scope>
    <source>
        <strain evidence="6">Lactobacillus mudanjiangensis AMBF249</strain>
    </source>
</reference>
<feature type="domain" description="IclR-ED" evidence="5">
    <location>
        <begin position="47"/>
        <end position="243"/>
    </location>
</feature>
<dbReference type="PROSITE" id="PS51078">
    <property type="entry name" value="ICLR_ED"/>
    <property type="match status" value="1"/>
</dbReference>
<dbReference type="InterPro" id="IPR014757">
    <property type="entry name" value="Tscrpt_reg_IclR_C"/>
</dbReference>
<protein>
    <submittedName>
        <fullName evidence="6">Uncharacterized protein</fullName>
    </submittedName>
</protein>
<evidence type="ECO:0000256" key="1">
    <source>
        <dbReference type="ARBA" id="ARBA00023015"/>
    </source>
</evidence>